<organism evidence="5 6">
    <name type="scientific">Solitalea longa</name>
    <dbReference type="NCBI Taxonomy" id="2079460"/>
    <lineage>
        <taxon>Bacteria</taxon>
        <taxon>Pseudomonadati</taxon>
        <taxon>Bacteroidota</taxon>
        <taxon>Sphingobacteriia</taxon>
        <taxon>Sphingobacteriales</taxon>
        <taxon>Sphingobacteriaceae</taxon>
        <taxon>Solitalea</taxon>
    </lineage>
</organism>
<dbReference type="PROSITE" id="PS00211">
    <property type="entry name" value="ABC_TRANSPORTER_1"/>
    <property type="match status" value="1"/>
</dbReference>
<dbReference type="InterPro" id="IPR017911">
    <property type="entry name" value="MacB-like_ATP-bd"/>
</dbReference>
<dbReference type="GO" id="GO:0005524">
    <property type="term" value="F:ATP binding"/>
    <property type="evidence" value="ECO:0007669"/>
    <property type="project" value="UniProtKB-KW"/>
</dbReference>
<evidence type="ECO:0000313" key="5">
    <source>
        <dbReference type="EMBL" id="POY35394.1"/>
    </source>
</evidence>
<keyword evidence="2" id="KW-0547">Nucleotide-binding</keyword>
<dbReference type="Pfam" id="PF00005">
    <property type="entry name" value="ABC_tran"/>
    <property type="match status" value="1"/>
</dbReference>
<reference evidence="5 6" key="1">
    <citation type="submission" date="2018-01" db="EMBL/GenBank/DDBJ databases">
        <authorList>
            <person name="Gaut B.S."/>
            <person name="Morton B.R."/>
            <person name="Clegg M.T."/>
            <person name="Duvall M.R."/>
        </authorList>
    </citation>
    <scope>NUCLEOTIDE SEQUENCE [LARGE SCALE GENOMIC DNA]</scope>
    <source>
        <strain evidence="5 6">HR-AV</strain>
    </source>
</reference>
<accession>A0A2S4ZYG6</accession>
<dbReference type="Proteomes" id="UP000236893">
    <property type="component" value="Unassembled WGS sequence"/>
</dbReference>
<proteinExistence type="predicted"/>
<dbReference type="PROSITE" id="PS50893">
    <property type="entry name" value="ABC_TRANSPORTER_2"/>
    <property type="match status" value="1"/>
</dbReference>
<evidence type="ECO:0000259" key="4">
    <source>
        <dbReference type="PROSITE" id="PS50893"/>
    </source>
</evidence>
<dbReference type="OrthoDB" id="9782239at2"/>
<dbReference type="GO" id="GO:0016887">
    <property type="term" value="F:ATP hydrolysis activity"/>
    <property type="evidence" value="ECO:0007669"/>
    <property type="project" value="InterPro"/>
</dbReference>
<dbReference type="GO" id="GO:0005886">
    <property type="term" value="C:plasma membrane"/>
    <property type="evidence" value="ECO:0007669"/>
    <property type="project" value="TreeGrafter"/>
</dbReference>
<sequence>MISINSVKQFYNGATQLHFNDWLVNSGEHWLMLGGSGTGKTTLLHIISGLLKPTEGNVNIEGTDLYSLKGADLDHFRGRNIGVIFQQPHLIKNLNVLNNVIAAQYFAGLKEDKKRALEVLESLGLSSKTKSLPAELSQGQMQRVAIARAVVNHPKIVIADEPTSSLDDENTDSVLKLLEEQAERNKATLVIATHDERVKKRLTRQYML</sequence>
<evidence type="ECO:0000256" key="1">
    <source>
        <dbReference type="ARBA" id="ARBA00022448"/>
    </source>
</evidence>
<dbReference type="InterPro" id="IPR017871">
    <property type="entry name" value="ABC_transporter-like_CS"/>
</dbReference>
<dbReference type="CDD" id="cd03255">
    <property type="entry name" value="ABC_MJ0796_LolCDE_FtsE"/>
    <property type="match status" value="1"/>
</dbReference>
<protein>
    <submittedName>
        <fullName evidence="5">ABC transporter ATP-binding protein</fullName>
    </submittedName>
</protein>
<keyword evidence="3 5" id="KW-0067">ATP-binding</keyword>
<dbReference type="AlphaFoldDB" id="A0A2S4ZYG6"/>
<dbReference type="SMART" id="SM00382">
    <property type="entry name" value="AAA"/>
    <property type="match status" value="1"/>
</dbReference>
<dbReference type="RefSeq" id="WP_103789999.1">
    <property type="nucleotide sequence ID" value="NZ_PQVF01000011.1"/>
</dbReference>
<dbReference type="InterPro" id="IPR003593">
    <property type="entry name" value="AAA+_ATPase"/>
</dbReference>
<dbReference type="InterPro" id="IPR003439">
    <property type="entry name" value="ABC_transporter-like_ATP-bd"/>
</dbReference>
<keyword evidence="6" id="KW-1185">Reference proteome</keyword>
<dbReference type="PANTHER" id="PTHR24220">
    <property type="entry name" value="IMPORT ATP-BINDING PROTEIN"/>
    <property type="match status" value="1"/>
</dbReference>
<dbReference type="EMBL" id="PQVF01000011">
    <property type="protein sequence ID" value="POY35394.1"/>
    <property type="molecule type" value="Genomic_DNA"/>
</dbReference>
<name>A0A2S4ZYG6_9SPHI</name>
<dbReference type="InterPro" id="IPR015854">
    <property type="entry name" value="ABC_transpr_LolD-like"/>
</dbReference>
<comment type="caution">
    <text evidence="5">The sequence shown here is derived from an EMBL/GenBank/DDBJ whole genome shotgun (WGS) entry which is preliminary data.</text>
</comment>
<evidence type="ECO:0000256" key="2">
    <source>
        <dbReference type="ARBA" id="ARBA00022741"/>
    </source>
</evidence>
<keyword evidence="1" id="KW-0813">Transport</keyword>
<dbReference type="GO" id="GO:0022857">
    <property type="term" value="F:transmembrane transporter activity"/>
    <property type="evidence" value="ECO:0007669"/>
    <property type="project" value="TreeGrafter"/>
</dbReference>
<feature type="domain" description="ABC transporter" evidence="4">
    <location>
        <begin position="2"/>
        <end position="206"/>
    </location>
</feature>
<gene>
    <name evidence="5" type="ORF">C3K47_15135</name>
</gene>
<evidence type="ECO:0000256" key="3">
    <source>
        <dbReference type="ARBA" id="ARBA00022840"/>
    </source>
</evidence>
<dbReference type="SUPFAM" id="SSF52540">
    <property type="entry name" value="P-loop containing nucleoside triphosphate hydrolases"/>
    <property type="match status" value="1"/>
</dbReference>
<dbReference type="InterPro" id="IPR027417">
    <property type="entry name" value="P-loop_NTPase"/>
</dbReference>
<evidence type="ECO:0000313" key="6">
    <source>
        <dbReference type="Proteomes" id="UP000236893"/>
    </source>
</evidence>
<dbReference type="Gene3D" id="3.40.50.300">
    <property type="entry name" value="P-loop containing nucleotide triphosphate hydrolases"/>
    <property type="match status" value="1"/>
</dbReference>